<accession>A0ABN7AV24</accession>
<keyword evidence="3" id="KW-0548">Nucleotidyltransferase</keyword>
<dbReference type="EMBL" id="AP028914">
    <property type="protein sequence ID" value="BES96042.1"/>
    <property type="molecule type" value="Genomic_DNA"/>
</dbReference>
<dbReference type="InterPro" id="IPR034683">
    <property type="entry name" value="IspD/TarI"/>
</dbReference>
<comment type="similarity">
    <text evidence="1">Belongs to the IspD/TarI cytidylyltransferase family. IspD subfamily.</text>
</comment>
<proteinExistence type="inferred from homology"/>
<dbReference type="InterPro" id="IPR029044">
    <property type="entry name" value="Nucleotide-diphossugar_trans"/>
</dbReference>
<evidence type="ECO:0000256" key="3">
    <source>
        <dbReference type="ARBA" id="ARBA00022695"/>
    </source>
</evidence>
<dbReference type="Pfam" id="PF01128">
    <property type="entry name" value="IspD"/>
    <property type="match status" value="1"/>
</dbReference>
<evidence type="ECO:0000313" key="5">
    <source>
        <dbReference type="Proteomes" id="UP001307889"/>
    </source>
</evidence>
<dbReference type="Gene3D" id="3.90.550.10">
    <property type="entry name" value="Spore Coat Polysaccharide Biosynthesis Protein SpsA, Chain A"/>
    <property type="match status" value="1"/>
</dbReference>
<sequence length="392" mass="43084">MVDVNVGVVLPAAGSGERMSSGASLPKQYIKILKKPLFLYAVEAFLALDYVKKIVLVADNVGRMSTCLLDAGLGEDDRILVTGGDTTRHRSIRKGLQELQKFRDEFDLKVAIVHDAVRPFVPKALVDELVAESAGAGAAGPVRPLVSTVVRPDADSFLEGSLKRQLYANSETPQAFSLDILSSAYSQISEEELDEGTECLQLVQNYCGVRAKLIPTEQNLAKVTYHQDVFAVEAVLREKTTDVCVISEKETDVLRLLVDSLAGRVSSLKTILGSPSEKAKENGKTYNTVVLLHHKEIQPDLHLLDFANLIDLDRRGLIVHIIDHASVDGLQSMSVYNLHRNSRKMAHHYEKLHKGVVVIHCVSSNEVQKIISIVSALTLEDPHTFSGQTLFL</sequence>
<keyword evidence="2" id="KW-0808">Transferase</keyword>
<evidence type="ECO:0000313" key="4">
    <source>
        <dbReference type="EMBL" id="BES96042.1"/>
    </source>
</evidence>
<protein>
    <submittedName>
        <fullName evidence="4">Isoprenoid synthase domain containing</fullName>
    </submittedName>
</protein>
<evidence type="ECO:0000256" key="1">
    <source>
        <dbReference type="ARBA" id="ARBA00009789"/>
    </source>
</evidence>
<keyword evidence="5" id="KW-1185">Reference proteome</keyword>
<name>A0ABN7AV24_9HEMI</name>
<dbReference type="SUPFAM" id="SSF53448">
    <property type="entry name" value="Nucleotide-diphospho-sugar transferases"/>
    <property type="match status" value="1"/>
</dbReference>
<evidence type="ECO:0000256" key="2">
    <source>
        <dbReference type="ARBA" id="ARBA00022679"/>
    </source>
</evidence>
<reference evidence="4 5" key="1">
    <citation type="submission" date="2023-09" db="EMBL/GenBank/DDBJ databases">
        <title>Nesidiocoris tenuis whole genome shotgun sequence.</title>
        <authorList>
            <person name="Shibata T."/>
            <person name="Shimoda M."/>
            <person name="Kobayashi T."/>
            <person name="Uehara T."/>
        </authorList>
    </citation>
    <scope>NUCLEOTIDE SEQUENCE [LARGE SCALE GENOMIC DNA]</scope>
    <source>
        <strain evidence="4 5">Japan</strain>
    </source>
</reference>
<dbReference type="PANTHER" id="PTHR43015">
    <property type="entry name" value="D-RIBITOL-5-PHOSPHATE CYTIDYLYLTRANSFERASE"/>
    <property type="match status" value="1"/>
</dbReference>
<organism evidence="4 5">
    <name type="scientific">Nesidiocoris tenuis</name>
    <dbReference type="NCBI Taxonomy" id="355587"/>
    <lineage>
        <taxon>Eukaryota</taxon>
        <taxon>Metazoa</taxon>
        <taxon>Ecdysozoa</taxon>
        <taxon>Arthropoda</taxon>
        <taxon>Hexapoda</taxon>
        <taxon>Insecta</taxon>
        <taxon>Pterygota</taxon>
        <taxon>Neoptera</taxon>
        <taxon>Paraneoptera</taxon>
        <taxon>Hemiptera</taxon>
        <taxon>Heteroptera</taxon>
        <taxon>Panheteroptera</taxon>
        <taxon>Cimicomorpha</taxon>
        <taxon>Miridae</taxon>
        <taxon>Dicyphina</taxon>
        <taxon>Nesidiocoris</taxon>
    </lineage>
</organism>
<dbReference type="Proteomes" id="UP001307889">
    <property type="component" value="Chromosome 6"/>
</dbReference>
<gene>
    <name evidence="4" type="ORF">NTJ_08851</name>
</gene>
<dbReference type="PANTHER" id="PTHR43015:SF1">
    <property type="entry name" value="D-RIBITOL-5-PHOSPHATE CYTIDYLYLTRANSFERASE"/>
    <property type="match status" value="1"/>
</dbReference>